<dbReference type="SUPFAM" id="SSF52833">
    <property type="entry name" value="Thioredoxin-like"/>
    <property type="match status" value="1"/>
</dbReference>
<dbReference type="InterPro" id="IPR036249">
    <property type="entry name" value="Thioredoxin-like_sf"/>
</dbReference>
<organism evidence="3 4">
    <name type="scientific">Piscinibacter aquaticus</name>
    <dbReference type="NCBI Taxonomy" id="392597"/>
    <lineage>
        <taxon>Bacteria</taxon>
        <taxon>Pseudomonadati</taxon>
        <taxon>Pseudomonadota</taxon>
        <taxon>Betaproteobacteria</taxon>
        <taxon>Burkholderiales</taxon>
        <taxon>Sphaerotilaceae</taxon>
        <taxon>Piscinibacter</taxon>
    </lineage>
</organism>
<dbReference type="PANTHER" id="PTHR45694">
    <property type="entry name" value="GLUTAREDOXIN 2"/>
    <property type="match status" value="1"/>
</dbReference>
<comment type="caution">
    <text evidence="3">The sequence shown here is derived from an EMBL/GenBank/DDBJ whole genome shotgun (WGS) entry which is preliminary data.</text>
</comment>
<name>A0A5C6U656_9BURK</name>
<evidence type="ECO:0000313" key="4">
    <source>
        <dbReference type="Proteomes" id="UP000321832"/>
    </source>
</evidence>
<dbReference type="GO" id="GO:0034599">
    <property type="term" value="P:cellular response to oxidative stress"/>
    <property type="evidence" value="ECO:0007669"/>
    <property type="project" value="TreeGrafter"/>
</dbReference>
<dbReference type="AlphaFoldDB" id="A0A5C6U656"/>
<gene>
    <name evidence="3" type="ORF">FSC37_20400</name>
</gene>
<dbReference type="GO" id="GO:0005737">
    <property type="term" value="C:cytoplasm"/>
    <property type="evidence" value="ECO:0007669"/>
    <property type="project" value="TreeGrafter"/>
</dbReference>
<dbReference type="InterPro" id="IPR002109">
    <property type="entry name" value="Glutaredoxin"/>
</dbReference>
<dbReference type="PROSITE" id="PS51354">
    <property type="entry name" value="GLUTAREDOXIN_2"/>
    <property type="match status" value="1"/>
</dbReference>
<dbReference type="Gene3D" id="3.40.30.10">
    <property type="entry name" value="Glutaredoxin"/>
    <property type="match status" value="1"/>
</dbReference>
<evidence type="ECO:0000256" key="1">
    <source>
        <dbReference type="ARBA" id="ARBA00007787"/>
    </source>
</evidence>
<comment type="similarity">
    <text evidence="1">Belongs to the glutaredoxin family.</text>
</comment>
<evidence type="ECO:0000259" key="2">
    <source>
        <dbReference type="Pfam" id="PF00462"/>
    </source>
</evidence>
<dbReference type="GO" id="GO:0015038">
    <property type="term" value="F:glutathione disulfide oxidoreductase activity"/>
    <property type="evidence" value="ECO:0007669"/>
    <property type="project" value="TreeGrafter"/>
</dbReference>
<dbReference type="EMBL" id="VOPW01000001">
    <property type="protein sequence ID" value="TXC67218.1"/>
    <property type="molecule type" value="Genomic_DNA"/>
</dbReference>
<evidence type="ECO:0000313" key="3">
    <source>
        <dbReference type="EMBL" id="TXC67218.1"/>
    </source>
</evidence>
<keyword evidence="4" id="KW-1185">Reference proteome</keyword>
<reference evidence="3 4" key="1">
    <citation type="submission" date="2019-08" db="EMBL/GenBank/DDBJ databases">
        <authorList>
            <person name="Khan S.A."/>
            <person name="Jeon C.O."/>
            <person name="Jeong S.E."/>
        </authorList>
    </citation>
    <scope>NUCLEOTIDE SEQUENCE [LARGE SCALE GENOMIC DNA]</scope>
    <source>
        <strain evidence="4">IMCC1728</strain>
    </source>
</reference>
<feature type="domain" description="Glutaredoxin" evidence="2">
    <location>
        <begin position="48"/>
        <end position="101"/>
    </location>
</feature>
<accession>A0A5C6U656</accession>
<dbReference type="CDD" id="cd02066">
    <property type="entry name" value="GRX_family"/>
    <property type="match status" value="1"/>
</dbReference>
<dbReference type="Proteomes" id="UP000321832">
    <property type="component" value="Unassembled WGS sequence"/>
</dbReference>
<sequence>MPRSILEESRIHPAIRDRVANQHADIVHNVQAAAASNRILVVGMAGNPFCRKARRLLDGAGLAHQYLEFGSYLSQWRRRNALKMWSGWPTFPMVFAKGVLIGGAQDLQRLLASGELVRFLGEP</sequence>
<dbReference type="PANTHER" id="PTHR45694:SF18">
    <property type="entry name" value="GLUTAREDOXIN-1-RELATED"/>
    <property type="match status" value="1"/>
</dbReference>
<proteinExistence type="inferred from homology"/>
<dbReference type="Pfam" id="PF00462">
    <property type="entry name" value="Glutaredoxin"/>
    <property type="match status" value="1"/>
</dbReference>
<protein>
    <submittedName>
        <fullName evidence="3">Glutaredoxin</fullName>
    </submittedName>
</protein>